<dbReference type="Proteomes" id="UP000762676">
    <property type="component" value="Unassembled WGS sequence"/>
</dbReference>
<feature type="domain" description="Mab-21-like HhH/H2TH-like" evidence="8">
    <location>
        <begin position="357"/>
        <end position="443"/>
    </location>
</feature>
<keyword evidence="5" id="KW-0479">Metal-binding</keyword>
<protein>
    <recommendedName>
        <fullName evidence="8">Mab-21-like HhH/H2TH-like domain-containing protein</fullName>
    </recommendedName>
</protein>
<keyword evidence="10" id="KW-1185">Reference proteome</keyword>
<evidence type="ECO:0000313" key="9">
    <source>
        <dbReference type="EMBL" id="GFR88415.1"/>
    </source>
</evidence>
<comment type="similarity">
    <text evidence="2">Belongs to the mab-21 family.</text>
</comment>
<dbReference type="GO" id="GO:0016779">
    <property type="term" value="F:nucleotidyltransferase activity"/>
    <property type="evidence" value="ECO:0007669"/>
    <property type="project" value="UniProtKB-KW"/>
</dbReference>
<keyword evidence="6" id="KW-0460">Magnesium</keyword>
<dbReference type="InterPro" id="IPR046906">
    <property type="entry name" value="Mab-21_HhH/H2TH-like"/>
</dbReference>
<feature type="region of interest" description="Disordered" evidence="7">
    <location>
        <begin position="271"/>
        <end position="306"/>
    </location>
</feature>
<dbReference type="PANTHER" id="PTHR10656">
    <property type="entry name" value="CELL FATE DETERMINING PROTEIN MAB21-RELATED"/>
    <property type="match status" value="1"/>
</dbReference>
<evidence type="ECO:0000256" key="2">
    <source>
        <dbReference type="ARBA" id="ARBA00008307"/>
    </source>
</evidence>
<feature type="region of interest" description="Disordered" evidence="7">
    <location>
        <begin position="1"/>
        <end position="27"/>
    </location>
</feature>
<evidence type="ECO:0000256" key="7">
    <source>
        <dbReference type="SAM" id="MobiDB-lite"/>
    </source>
</evidence>
<organism evidence="9 10">
    <name type="scientific">Elysia marginata</name>
    <dbReference type="NCBI Taxonomy" id="1093978"/>
    <lineage>
        <taxon>Eukaryota</taxon>
        <taxon>Metazoa</taxon>
        <taxon>Spiralia</taxon>
        <taxon>Lophotrochozoa</taxon>
        <taxon>Mollusca</taxon>
        <taxon>Gastropoda</taxon>
        <taxon>Heterobranchia</taxon>
        <taxon>Euthyneura</taxon>
        <taxon>Panpulmonata</taxon>
        <taxon>Sacoglossa</taxon>
        <taxon>Placobranchoidea</taxon>
        <taxon>Plakobranchidae</taxon>
        <taxon>Elysia</taxon>
    </lineage>
</organism>
<evidence type="ECO:0000256" key="4">
    <source>
        <dbReference type="ARBA" id="ARBA00022695"/>
    </source>
</evidence>
<comment type="cofactor">
    <cofactor evidence="1">
        <name>Mg(2+)</name>
        <dbReference type="ChEBI" id="CHEBI:18420"/>
    </cofactor>
</comment>
<name>A0AAV4GVM9_9GAST</name>
<dbReference type="Pfam" id="PF20266">
    <property type="entry name" value="Mab-21_C"/>
    <property type="match status" value="1"/>
</dbReference>
<comment type="caution">
    <text evidence="9">The sequence shown here is derived from an EMBL/GenBank/DDBJ whole genome shotgun (WGS) entry which is preliminary data.</text>
</comment>
<dbReference type="AlphaFoldDB" id="A0AAV4GVM9"/>
<gene>
    <name evidence="9" type="ORF">ElyMa_000769800</name>
</gene>
<evidence type="ECO:0000256" key="5">
    <source>
        <dbReference type="ARBA" id="ARBA00022723"/>
    </source>
</evidence>
<sequence length="560" mass="62858">MALGERSPPKQRMKKHSSPACPRLPPIPSPLRLSPHHLYIPQLHRQQTTVASLSPVGQALARLADTVLNPDPGDLNSGPGLAAQQELSSILDSIYVSLSRSASQGGLRFRKFILAQALAHWQLRPECRVVCFLPMEIKGAILCPRDSGTGYVQLPVATDKEEFPPMKTSFVSDDFRSLRYVSSRKVYHVLKKLLARSLLSKQTPLERLKFSSSERKLEILLQNEKDWVGEIVPCFVMKDANTMFCCKPYNCESPREMNSTAVGDLQSYSCTPRSTAAEDDRPDPSEMSECDSHMASPAPSLTQPQAGPLSQILDLGTLNADLLCAETPRDVVWYACAPRSENRLVTNICRTDNGVRMSAVRLVHRLCAADWRLRDVSMYEVHTAMLHDTDHQLDHAPRWQRDALEPCVRVILAKLGQFAQAQYLPHFLVQGVNLWERVPAKRFLLMSGAINRLTFNNVALVSLVCRAGQFSLPTDHDQIYSDFLTPSPRQQPEKRLSTNRSLQNNNKTEERHPVRAKFCKMTIQSRDSKNSLARPVKSLLHVQASCASPGLRNLDRKSRD</sequence>
<keyword evidence="4" id="KW-0548">Nucleotidyltransferase</keyword>
<keyword evidence="3" id="KW-0808">Transferase</keyword>
<dbReference type="Gene3D" id="1.10.1410.40">
    <property type="match status" value="1"/>
</dbReference>
<feature type="region of interest" description="Disordered" evidence="7">
    <location>
        <begin position="481"/>
        <end position="515"/>
    </location>
</feature>
<proteinExistence type="inferred from homology"/>
<evidence type="ECO:0000256" key="1">
    <source>
        <dbReference type="ARBA" id="ARBA00001946"/>
    </source>
</evidence>
<accession>A0AAV4GVM9</accession>
<dbReference type="InterPro" id="IPR024810">
    <property type="entry name" value="MAB21L/cGLR"/>
</dbReference>
<reference evidence="9 10" key="1">
    <citation type="journal article" date="2021" name="Elife">
        <title>Chloroplast acquisition without the gene transfer in kleptoplastic sea slugs, Plakobranchus ocellatus.</title>
        <authorList>
            <person name="Maeda T."/>
            <person name="Takahashi S."/>
            <person name="Yoshida T."/>
            <person name="Shimamura S."/>
            <person name="Takaki Y."/>
            <person name="Nagai Y."/>
            <person name="Toyoda A."/>
            <person name="Suzuki Y."/>
            <person name="Arimoto A."/>
            <person name="Ishii H."/>
            <person name="Satoh N."/>
            <person name="Nishiyama T."/>
            <person name="Hasebe M."/>
            <person name="Maruyama T."/>
            <person name="Minagawa J."/>
            <person name="Obokata J."/>
            <person name="Shigenobu S."/>
        </authorList>
    </citation>
    <scope>NUCLEOTIDE SEQUENCE [LARGE SCALE GENOMIC DNA]</scope>
</reference>
<dbReference type="EMBL" id="BMAT01001570">
    <property type="protein sequence ID" value="GFR88415.1"/>
    <property type="molecule type" value="Genomic_DNA"/>
</dbReference>
<dbReference type="SMART" id="SM01265">
    <property type="entry name" value="Mab-21"/>
    <property type="match status" value="1"/>
</dbReference>
<dbReference type="PANTHER" id="PTHR10656:SF42">
    <property type="entry name" value="CYCLIC GMP-AMP SYNTHASE-LIKE PROTEIN-RELATED"/>
    <property type="match status" value="1"/>
</dbReference>
<evidence type="ECO:0000256" key="3">
    <source>
        <dbReference type="ARBA" id="ARBA00022679"/>
    </source>
</evidence>
<evidence type="ECO:0000313" key="10">
    <source>
        <dbReference type="Proteomes" id="UP000762676"/>
    </source>
</evidence>
<evidence type="ECO:0000259" key="8">
    <source>
        <dbReference type="Pfam" id="PF20266"/>
    </source>
</evidence>
<evidence type="ECO:0000256" key="6">
    <source>
        <dbReference type="ARBA" id="ARBA00022842"/>
    </source>
</evidence>
<dbReference type="GO" id="GO:0046872">
    <property type="term" value="F:metal ion binding"/>
    <property type="evidence" value="ECO:0007669"/>
    <property type="project" value="UniProtKB-KW"/>
</dbReference>